<dbReference type="EMBL" id="CAJFCV020000001">
    <property type="protein sequence ID" value="CAG9089040.1"/>
    <property type="molecule type" value="Genomic_DNA"/>
</dbReference>
<dbReference type="PROSITE" id="PS51034">
    <property type="entry name" value="ZP_2"/>
    <property type="match status" value="1"/>
</dbReference>
<dbReference type="InterPro" id="IPR001507">
    <property type="entry name" value="ZP_dom"/>
</dbReference>
<dbReference type="AlphaFoldDB" id="A0A1I7SBY7"/>
<keyword evidence="7" id="KW-1185">Reference proteome</keyword>
<keyword evidence="2" id="KW-0812">Transmembrane</keyword>
<dbReference type="InterPro" id="IPR057475">
    <property type="entry name" value="CUT_C"/>
</dbReference>
<evidence type="ECO:0000259" key="4">
    <source>
        <dbReference type="PROSITE" id="PS51034"/>
    </source>
</evidence>
<evidence type="ECO:0000313" key="6">
    <source>
        <dbReference type="Proteomes" id="UP000095284"/>
    </source>
</evidence>
<evidence type="ECO:0000313" key="7">
    <source>
        <dbReference type="Proteomes" id="UP000659654"/>
    </source>
</evidence>
<dbReference type="EMBL" id="CAJFDI010000001">
    <property type="protein sequence ID" value="CAD5211737.1"/>
    <property type="molecule type" value="Genomic_DNA"/>
</dbReference>
<dbReference type="Proteomes" id="UP000582659">
    <property type="component" value="Unassembled WGS sequence"/>
</dbReference>
<evidence type="ECO:0000256" key="3">
    <source>
        <dbReference type="SAM" id="SignalP"/>
    </source>
</evidence>
<keyword evidence="2" id="KW-0472">Membrane</keyword>
<evidence type="ECO:0000256" key="1">
    <source>
        <dbReference type="ARBA" id="ARBA00022729"/>
    </source>
</evidence>
<reference evidence="5" key="2">
    <citation type="submission" date="2020-09" db="EMBL/GenBank/DDBJ databases">
        <authorList>
            <person name="Kikuchi T."/>
        </authorList>
    </citation>
    <scope>NUCLEOTIDE SEQUENCE</scope>
    <source>
        <strain evidence="5">Ka4C1</strain>
    </source>
</reference>
<gene>
    <name evidence="5" type="ORF">BXYJ_LOCUS2578</name>
</gene>
<evidence type="ECO:0000313" key="5">
    <source>
        <dbReference type="EMBL" id="CAD5211737.1"/>
    </source>
</evidence>
<dbReference type="PANTHER" id="PTHR22907">
    <property type="entry name" value="GH04558P"/>
    <property type="match status" value="1"/>
</dbReference>
<dbReference type="WBParaSite" id="BXY_1053700.1">
    <property type="protein sequence ID" value="BXY_1053700.1"/>
    <property type="gene ID" value="BXY_1053700"/>
</dbReference>
<keyword evidence="2" id="KW-1133">Transmembrane helix</keyword>
<organism evidence="6 8">
    <name type="scientific">Bursaphelenchus xylophilus</name>
    <name type="common">Pinewood nematode worm</name>
    <name type="synonym">Aphelenchoides xylophilus</name>
    <dbReference type="NCBI Taxonomy" id="6326"/>
    <lineage>
        <taxon>Eukaryota</taxon>
        <taxon>Metazoa</taxon>
        <taxon>Ecdysozoa</taxon>
        <taxon>Nematoda</taxon>
        <taxon>Chromadorea</taxon>
        <taxon>Rhabditida</taxon>
        <taxon>Tylenchina</taxon>
        <taxon>Tylenchomorpha</taxon>
        <taxon>Aphelenchoidea</taxon>
        <taxon>Aphelenchoididae</taxon>
        <taxon>Bursaphelenchus</taxon>
    </lineage>
</organism>
<protein>
    <submittedName>
        <fullName evidence="5">(pine wood nematode) hypothetical protein</fullName>
    </submittedName>
    <submittedName>
        <fullName evidence="8">ZP domain-containing protein</fullName>
    </submittedName>
</protein>
<reference evidence="8" key="1">
    <citation type="submission" date="2016-11" db="UniProtKB">
        <authorList>
            <consortium name="WormBaseParasite"/>
        </authorList>
    </citation>
    <scope>IDENTIFICATION</scope>
</reference>
<name>A0A1I7SBY7_BURXY</name>
<dbReference type="OrthoDB" id="6139674at2759"/>
<keyword evidence="1 3" id="KW-0732">Signal</keyword>
<feature type="domain" description="ZP" evidence="4">
    <location>
        <begin position="1"/>
        <end position="154"/>
    </location>
</feature>
<dbReference type="Pfam" id="PF25301">
    <property type="entry name" value="CUT_C"/>
    <property type="match status" value="1"/>
</dbReference>
<dbReference type="Proteomes" id="UP000659654">
    <property type="component" value="Unassembled WGS sequence"/>
</dbReference>
<dbReference type="PANTHER" id="PTHR22907:SF24">
    <property type="entry name" value="ZP DOMAIN-CONTAINING PROTEIN"/>
    <property type="match status" value="1"/>
</dbReference>
<accession>A0A1I7SBY7</accession>
<sequence>MLLIPLLLLTIGSSAAMKTPKCTHNAYVGTVADLDAGKPLGEPIHEATVGISVVHRWSCDGDELAGVSFRNCYVSDGETHLADVIDQHGCSMDSLLVSNIRRSADQKTTFMETAVFKYANQSELWYFCEAQTCTQGRCDNIMPMPSCFKYIDPSKEQHLLIPSKPLPQPAPTADLDAELDQIMRELNGTYQPALIVSGRLHVRKASVNASQNETTKPVDFTTHANSVVDDEVMEKMTFGRPLTWSGTLVLIVGLGTLITLSACAFFALIYRRFERVIDCGNQKSEYPM</sequence>
<feature type="transmembrane region" description="Helical" evidence="2">
    <location>
        <begin position="244"/>
        <end position="270"/>
    </location>
</feature>
<dbReference type="Proteomes" id="UP000095284">
    <property type="component" value="Unplaced"/>
</dbReference>
<dbReference type="eggNOG" id="ENOG502QWP9">
    <property type="taxonomic scope" value="Eukaryota"/>
</dbReference>
<feature type="chain" id="PRO_5035359877" evidence="3">
    <location>
        <begin position="17"/>
        <end position="288"/>
    </location>
</feature>
<evidence type="ECO:0000313" key="8">
    <source>
        <dbReference type="WBParaSite" id="BXY_1053700.1"/>
    </source>
</evidence>
<feature type="signal peptide" evidence="3">
    <location>
        <begin position="1"/>
        <end position="16"/>
    </location>
</feature>
<dbReference type="InterPro" id="IPR051962">
    <property type="entry name" value="Cuticlin"/>
</dbReference>
<evidence type="ECO:0000256" key="2">
    <source>
        <dbReference type="SAM" id="Phobius"/>
    </source>
</evidence>
<proteinExistence type="predicted"/>